<gene>
    <name evidence="1" type="ORF">DFR38_1116</name>
</gene>
<protein>
    <submittedName>
        <fullName evidence="1">Uncharacterized protein</fullName>
    </submittedName>
</protein>
<name>A0A318JNN0_9NEIS</name>
<evidence type="ECO:0000313" key="2">
    <source>
        <dbReference type="Proteomes" id="UP000248395"/>
    </source>
</evidence>
<keyword evidence="2" id="KW-1185">Reference proteome</keyword>
<dbReference type="EMBL" id="QJKC01000011">
    <property type="protein sequence ID" value="PXX45615.1"/>
    <property type="molecule type" value="Genomic_DNA"/>
</dbReference>
<organism evidence="1 2">
    <name type="scientific">Aquitalea magnusonii</name>
    <dbReference type="NCBI Taxonomy" id="332411"/>
    <lineage>
        <taxon>Bacteria</taxon>
        <taxon>Pseudomonadati</taxon>
        <taxon>Pseudomonadota</taxon>
        <taxon>Betaproteobacteria</taxon>
        <taxon>Neisseriales</taxon>
        <taxon>Chromobacteriaceae</taxon>
        <taxon>Aquitalea</taxon>
    </lineage>
</organism>
<sequence length="352" mass="39262">MFDWLWQKLALDPASRQRKATLLQAIETVVDGSDARLRLLSGYQQRMLPGMQCSLAYLESLPWQRIEPLELSLRGFATDRRLGLLFSSPLSLLLFLKSSAALADFFLSASKGDDAWAMMSMSRSETARFGMTEHNGEIRSDVAQLVVSFDQHRLMDPAANQDDLQQNVIQRGLAVLVAVIGRRLRLMQQMRLDLQSELEQVQLKLLTLSRGGGKVIDATGNVSSGAASLPADEAGLRQREAALQQQLQPLASLAELGGILDVVCQVLEQPATFFRIEAETIYLNRMGVRHERPDADDVTALSFEHVVLGQLQPVSRAIMPVHVNRQQLRELEQQFADELASLQQQQQQSGLF</sequence>
<dbReference type="RefSeq" id="WP_059285074.1">
    <property type="nucleotide sequence ID" value="NZ_LNQU01000014.1"/>
</dbReference>
<reference evidence="1 2" key="1">
    <citation type="submission" date="2018-05" db="EMBL/GenBank/DDBJ databases">
        <title>Genomic Encyclopedia of Type Strains, Phase IV (KMG-IV): sequencing the most valuable type-strain genomes for metagenomic binning, comparative biology and taxonomic classification.</title>
        <authorList>
            <person name="Goeker M."/>
        </authorList>
    </citation>
    <scope>NUCLEOTIDE SEQUENCE [LARGE SCALE GENOMIC DNA]</scope>
    <source>
        <strain evidence="1 2">DSM 25134</strain>
    </source>
</reference>
<dbReference type="Proteomes" id="UP000248395">
    <property type="component" value="Unassembled WGS sequence"/>
</dbReference>
<dbReference type="AlphaFoldDB" id="A0A318JNN0"/>
<proteinExistence type="predicted"/>
<comment type="caution">
    <text evidence="1">The sequence shown here is derived from an EMBL/GenBank/DDBJ whole genome shotgun (WGS) entry which is preliminary data.</text>
</comment>
<evidence type="ECO:0000313" key="1">
    <source>
        <dbReference type="EMBL" id="PXX45615.1"/>
    </source>
</evidence>
<dbReference type="OrthoDB" id="8557243at2"/>
<accession>A0A318JNN0</accession>